<evidence type="ECO:0000313" key="3">
    <source>
        <dbReference type="EMBL" id="KAK7207157.1"/>
    </source>
</evidence>
<proteinExistence type="predicted"/>
<keyword evidence="2" id="KW-0812">Transmembrane</keyword>
<evidence type="ECO:0000256" key="2">
    <source>
        <dbReference type="SAM" id="Phobius"/>
    </source>
</evidence>
<feature type="compositionally biased region" description="Polar residues" evidence="1">
    <location>
        <begin position="1"/>
        <end position="10"/>
    </location>
</feature>
<organism evidence="3 4">
    <name type="scientific">Myxozyma melibiosi</name>
    <dbReference type="NCBI Taxonomy" id="54550"/>
    <lineage>
        <taxon>Eukaryota</taxon>
        <taxon>Fungi</taxon>
        <taxon>Dikarya</taxon>
        <taxon>Ascomycota</taxon>
        <taxon>Saccharomycotina</taxon>
        <taxon>Lipomycetes</taxon>
        <taxon>Lipomycetales</taxon>
        <taxon>Lipomycetaceae</taxon>
        <taxon>Myxozyma</taxon>
    </lineage>
</organism>
<feature type="region of interest" description="Disordered" evidence="1">
    <location>
        <begin position="102"/>
        <end position="126"/>
    </location>
</feature>
<protein>
    <submittedName>
        <fullName evidence="3">Uncharacterized protein</fullName>
    </submittedName>
</protein>
<sequence length="374" mass="39843">MVDHAANNSLPMADTMRSDAEPPMVAKPEPDSDSDLEKQAPAPSGKAFGAAATTTLPPPAPPASSNKKRVCGLSVFWFCCVVAAIIIVLAVALGAGLGAGLKKGNNNNKSSDSSSGSSSSSSLPVSSTTTISSTTSAISSSASASSTEASSSAGVELKVYVQTSTATVPVVTATATSIADAFCIPDSNIIHPALPKVKVTDDDDNAYNWRRYVEDRYNETRFYGSTWTDGSRGGCQMTAYTNEPLDDDSVKIGIYYRHGELELGKEYGVRITFLADILEGYDSSAGYLALDARVRLGKVNSTDSSDVQIVWKYTITQQEMIKKGYSTWTITLLDSFTVPDELDNDLPNSLELSIEVCLYSVCCILNVVLISFHR</sequence>
<dbReference type="RefSeq" id="XP_064770190.1">
    <property type="nucleotide sequence ID" value="XM_064915213.1"/>
</dbReference>
<comment type="caution">
    <text evidence="3">The sequence shown here is derived from an EMBL/GenBank/DDBJ whole genome shotgun (WGS) entry which is preliminary data.</text>
</comment>
<dbReference type="EMBL" id="JBBJBU010000001">
    <property type="protein sequence ID" value="KAK7207157.1"/>
    <property type="molecule type" value="Genomic_DNA"/>
</dbReference>
<dbReference type="GeneID" id="90040725"/>
<evidence type="ECO:0000313" key="4">
    <source>
        <dbReference type="Proteomes" id="UP001498771"/>
    </source>
</evidence>
<dbReference type="Proteomes" id="UP001498771">
    <property type="component" value="Unassembled WGS sequence"/>
</dbReference>
<keyword evidence="2" id="KW-0472">Membrane</keyword>
<accession>A0ABR1FBC3</accession>
<keyword evidence="2" id="KW-1133">Transmembrane helix</keyword>
<gene>
    <name evidence="3" type="ORF">BZA70DRAFT_5646</name>
</gene>
<feature type="transmembrane region" description="Helical" evidence="2">
    <location>
        <begin position="75"/>
        <end position="101"/>
    </location>
</feature>
<feature type="region of interest" description="Disordered" evidence="1">
    <location>
        <begin position="1"/>
        <end position="64"/>
    </location>
</feature>
<reference evidence="3 4" key="1">
    <citation type="submission" date="2024-03" db="EMBL/GenBank/DDBJ databases">
        <title>Genome-scale model development and genomic sequencing of the oleaginous clade Lipomyces.</title>
        <authorList>
            <consortium name="Lawrence Berkeley National Laboratory"/>
            <person name="Czajka J.J."/>
            <person name="Han Y."/>
            <person name="Kim J."/>
            <person name="Mondo S.J."/>
            <person name="Hofstad B.A."/>
            <person name="Robles A."/>
            <person name="Haridas S."/>
            <person name="Riley R."/>
            <person name="LaButti K."/>
            <person name="Pangilinan J."/>
            <person name="Andreopoulos W."/>
            <person name="Lipzen A."/>
            <person name="Yan J."/>
            <person name="Wang M."/>
            <person name="Ng V."/>
            <person name="Grigoriev I.V."/>
            <person name="Spatafora J.W."/>
            <person name="Magnuson J.K."/>
            <person name="Baker S.E."/>
            <person name="Pomraning K.R."/>
        </authorList>
    </citation>
    <scope>NUCLEOTIDE SEQUENCE [LARGE SCALE GENOMIC DNA]</scope>
    <source>
        <strain evidence="3 4">Phaff 52-87</strain>
    </source>
</reference>
<name>A0ABR1FBC3_9ASCO</name>
<keyword evidence="4" id="KW-1185">Reference proteome</keyword>
<evidence type="ECO:0000256" key="1">
    <source>
        <dbReference type="SAM" id="MobiDB-lite"/>
    </source>
</evidence>